<accession>A0A0J9FVX2</accession>
<name>A0A0J9FVX2_SPHYA</name>
<proteinExistence type="predicted"/>
<organism evidence="1 2">
    <name type="scientific">Sphingobium yanoikuyae</name>
    <name type="common">Sphingomonas yanoikuyae</name>
    <dbReference type="NCBI Taxonomy" id="13690"/>
    <lineage>
        <taxon>Bacteria</taxon>
        <taxon>Pseudomonadati</taxon>
        <taxon>Pseudomonadota</taxon>
        <taxon>Alphaproteobacteria</taxon>
        <taxon>Sphingomonadales</taxon>
        <taxon>Sphingomonadaceae</taxon>
        <taxon>Sphingobium</taxon>
    </lineage>
</organism>
<dbReference type="Proteomes" id="UP000037029">
    <property type="component" value="Chromosome"/>
</dbReference>
<reference evidence="1 2" key="1">
    <citation type="submission" date="2017-04" db="EMBL/GenBank/DDBJ databases">
        <title>Characterization, genome and methylation analysis of a phthalic acid esters degrading strain Sphingobium yanoikuyae SHJ.</title>
        <authorList>
            <person name="Feng L."/>
        </authorList>
    </citation>
    <scope>NUCLEOTIDE SEQUENCE [LARGE SCALE GENOMIC DNA]</scope>
    <source>
        <strain evidence="1 2">SHJ</strain>
    </source>
</reference>
<gene>
    <name evidence="1" type="ORF">BV87_02805</name>
</gene>
<protein>
    <submittedName>
        <fullName evidence="1">Uncharacterized protein</fullName>
    </submittedName>
</protein>
<dbReference type="EMBL" id="CP020925">
    <property type="protein sequence ID" value="ATP17419.1"/>
    <property type="molecule type" value="Genomic_DNA"/>
</dbReference>
<evidence type="ECO:0000313" key="1">
    <source>
        <dbReference type="EMBL" id="ATP17419.1"/>
    </source>
</evidence>
<sequence length="117" mass="13347">MNADSLIEEIDSGTIAPRTWPVIRALHRHMPLISPLQRNILVAFDRRDSPDSMAPLRDMLWASIQSQSPNEQGCLRLSVGLTRGDEPINAYLAEFLIQWAREQKLTERQIIDAFHGK</sequence>
<evidence type="ECO:0000313" key="2">
    <source>
        <dbReference type="Proteomes" id="UP000037029"/>
    </source>
</evidence>
<dbReference type="AlphaFoldDB" id="A0A0J9FVX2"/>
<dbReference type="RefSeq" id="WP_048936774.1">
    <property type="nucleotide sequence ID" value="NZ_CP020925.1"/>
</dbReference>